<dbReference type="Proteomes" id="UP001596549">
    <property type="component" value="Unassembled WGS sequence"/>
</dbReference>
<dbReference type="InterPro" id="IPR050155">
    <property type="entry name" value="HAD-like_hydrolase_sf"/>
</dbReference>
<evidence type="ECO:0000313" key="1">
    <source>
        <dbReference type="EMBL" id="MFC7371927.1"/>
    </source>
</evidence>
<keyword evidence="2" id="KW-1185">Reference proteome</keyword>
<dbReference type="SFLD" id="SFLDG01129">
    <property type="entry name" value="C1.5:_HAD__Beta-PGM__Phosphata"/>
    <property type="match status" value="1"/>
</dbReference>
<dbReference type="Pfam" id="PF00702">
    <property type="entry name" value="Hydrolase"/>
    <property type="match status" value="1"/>
</dbReference>
<sequence>MIKTVLFDVDGVLLSEDHYFDASALTVWELLISDHYLGLAPLKFRTDVHRGEIKLIRSDVFQDDQVLSYLKSRGLNANWDMIYLTFSCQLIELLAQLDDRDRTAEWLSSPIDRSVLQEMGQALREVNPTIRYQAFLENFHTTAETKQGLMNHLDVLAREKLGVETSIFAEKGALWLVCEHVSQEWYVGDSHVQQSTGRPSVQLGKKGFLADEQTLAPAEEIARLFSRLKEKEVTIGIGTGRPQLETIQPFQHLNWLSYFDENTVITADDVLRAQKAFTDKGSLSKPHPFTYVMALLGRDRGERSSVEARLPMAGADEVLVVGDSLADLIAAREIGCQFAAVLTGLSGEKARADFEKHEADYILDDVMELERLL</sequence>
<dbReference type="PANTHER" id="PTHR43434">
    <property type="entry name" value="PHOSPHOGLYCOLATE PHOSPHATASE"/>
    <property type="match status" value="1"/>
</dbReference>
<name>A0ABW2NMR9_9BACL</name>
<accession>A0ABW2NMR9</accession>
<dbReference type="InterPro" id="IPR036412">
    <property type="entry name" value="HAD-like_sf"/>
</dbReference>
<reference evidence="2" key="1">
    <citation type="journal article" date="2019" name="Int. J. Syst. Evol. Microbiol.">
        <title>The Global Catalogue of Microorganisms (GCM) 10K type strain sequencing project: providing services to taxonomists for standard genome sequencing and annotation.</title>
        <authorList>
            <consortium name="The Broad Institute Genomics Platform"/>
            <consortium name="The Broad Institute Genome Sequencing Center for Infectious Disease"/>
            <person name="Wu L."/>
            <person name="Ma J."/>
        </authorList>
    </citation>
    <scope>NUCLEOTIDE SEQUENCE [LARGE SCALE GENOMIC DNA]</scope>
    <source>
        <strain evidence="2">NBRC 106396</strain>
    </source>
</reference>
<comment type="caution">
    <text evidence="1">The sequence shown here is derived from an EMBL/GenBank/DDBJ whole genome shotgun (WGS) entry which is preliminary data.</text>
</comment>
<protein>
    <submittedName>
        <fullName evidence="1">HAD family hydrolase</fullName>
    </submittedName>
</protein>
<dbReference type="RefSeq" id="WP_379748998.1">
    <property type="nucleotide sequence ID" value="NZ_JBHTCP010000015.1"/>
</dbReference>
<dbReference type="InterPro" id="IPR023214">
    <property type="entry name" value="HAD_sf"/>
</dbReference>
<dbReference type="EMBL" id="JBHTCP010000015">
    <property type="protein sequence ID" value="MFC7371927.1"/>
    <property type="molecule type" value="Genomic_DNA"/>
</dbReference>
<dbReference type="SUPFAM" id="SSF56784">
    <property type="entry name" value="HAD-like"/>
    <property type="match status" value="1"/>
</dbReference>
<dbReference type="SFLD" id="SFLDS00003">
    <property type="entry name" value="Haloacid_Dehalogenase"/>
    <property type="match status" value="1"/>
</dbReference>
<dbReference type="PANTHER" id="PTHR43434:SF1">
    <property type="entry name" value="PHOSPHOGLYCOLATE PHOSPHATASE"/>
    <property type="match status" value="1"/>
</dbReference>
<keyword evidence="1" id="KW-0378">Hydrolase</keyword>
<gene>
    <name evidence="1" type="ORF">ACFQPF_09570</name>
</gene>
<dbReference type="GO" id="GO:0016787">
    <property type="term" value="F:hydrolase activity"/>
    <property type="evidence" value="ECO:0007669"/>
    <property type="project" value="UniProtKB-KW"/>
</dbReference>
<organism evidence="1 2">
    <name type="scientific">Fictibacillus iocasae</name>
    <dbReference type="NCBI Taxonomy" id="2715437"/>
    <lineage>
        <taxon>Bacteria</taxon>
        <taxon>Bacillati</taxon>
        <taxon>Bacillota</taxon>
        <taxon>Bacilli</taxon>
        <taxon>Bacillales</taxon>
        <taxon>Fictibacillaceae</taxon>
        <taxon>Fictibacillus</taxon>
    </lineage>
</organism>
<dbReference type="Gene3D" id="3.40.50.1000">
    <property type="entry name" value="HAD superfamily/HAD-like"/>
    <property type="match status" value="1"/>
</dbReference>
<evidence type="ECO:0000313" key="2">
    <source>
        <dbReference type="Proteomes" id="UP001596549"/>
    </source>
</evidence>
<proteinExistence type="predicted"/>